<dbReference type="GeneID" id="87824124"/>
<keyword evidence="4" id="KW-1185">Reference proteome</keyword>
<dbReference type="RefSeq" id="XP_062647699.1">
    <property type="nucleotide sequence ID" value="XM_062787354.1"/>
</dbReference>
<evidence type="ECO:0000313" key="3">
    <source>
        <dbReference type="EMBL" id="KAK4123928.1"/>
    </source>
</evidence>
<protein>
    <submittedName>
        <fullName evidence="3">Uncharacterized protein</fullName>
    </submittedName>
</protein>
<reference evidence="3" key="2">
    <citation type="submission" date="2023-05" db="EMBL/GenBank/DDBJ databases">
        <authorList>
            <consortium name="Lawrence Berkeley National Laboratory"/>
            <person name="Steindorff A."/>
            <person name="Hensen N."/>
            <person name="Bonometti L."/>
            <person name="Westerberg I."/>
            <person name="Brannstrom I.O."/>
            <person name="Guillou S."/>
            <person name="Cros-Aarteil S."/>
            <person name="Calhoun S."/>
            <person name="Haridas S."/>
            <person name="Kuo A."/>
            <person name="Mondo S."/>
            <person name="Pangilinan J."/>
            <person name="Riley R."/>
            <person name="Labutti K."/>
            <person name="Andreopoulos B."/>
            <person name="Lipzen A."/>
            <person name="Chen C."/>
            <person name="Yanf M."/>
            <person name="Daum C."/>
            <person name="Ng V."/>
            <person name="Clum A."/>
            <person name="Ohm R."/>
            <person name="Martin F."/>
            <person name="Silar P."/>
            <person name="Natvig D."/>
            <person name="Lalanne C."/>
            <person name="Gautier V."/>
            <person name="Ament-Velasquez S.L."/>
            <person name="Kruys A."/>
            <person name="Hutchinson M.I."/>
            <person name="Powell A.J."/>
            <person name="Barry K."/>
            <person name="Miller A.N."/>
            <person name="Grigoriev I.V."/>
            <person name="Debuchy R."/>
            <person name="Gladieux P."/>
            <person name="Thoren M.H."/>
            <person name="Johannesson H."/>
        </authorList>
    </citation>
    <scope>NUCLEOTIDE SEQUENCE</scope>
    <source>
        <strain evidence="3">CBS 731.68</strain>
    </source>
</reference>
<keyword evidence="2" id="KW-0812">Transmembrane</keyword>
<reference evidence="3" key="1">
    <citation type="journal article" date="2023" name="Mol. Phylogenet. Evol.">
        <title>Genome-scale phylogeny and comparative genomics of the fungal order Sordariales.</title>
        <authorList>
            <person name="Hensen N."/>
            <person name="Bonometti L."/>
            <person name="Westerberg I."/>
            <person name="Brannstrom I.O."/>
            <person name="Guillou S."/>
            <person name="Cros-Aarteil S."/>
            <person name="Calhoun S."/>
            <person name="Haridas S."/>
            <person name="Kuo A."/>
            <person name="Mondo S."/>
            <person name="Pangilinan J."/>
            <person name="Riley R."/>
            <person name="LaButti K."/>
            <person name="Andreopoulos B."/>
            <person name="Lipzen A."/>
            <person name="Chen C."/>
            <person name="Yan M."/>
            <person name="Daum C."/>
            <person name="Ng V."/>
            <person name="Clum A."/>
            <person name="Steindorff A."/>
            <person name="Ohm R.A."/>
            <person name="Martin F."/>
            <person name="Silar P."/>
            <person name="Natvig D.O."/>
            <person name="Lalanne C."/>
            <person name="Gautier V."/>
            <person name="Ament-Velasquez S.L."/>
            <person name="Kruys A."/>
            <person name="Hutchinson M.I."/>
            <person name="Powell A.J."/>
            <person name="Barry K."/>
            <person name="Miller A.N."/>
            <person name="Grigoriev I.V."/>
            <person name="Debuchy R."/>
            <person name="Gladieux P."/>
            <person name="Hiltunen Thoren M."/>
            <person name="Johannesson H."/>
        </authorList>
    </citation>
    <scope>NUCLEOTIDE SEQUENCE</scope>
    <source>
        <strain evidence="3">CBS 731.68</strain>
    </source>
</reference>
<evidence type="ECO:0000256" key="2">
    <source>
        <dbReference type="SAM" id="Phobius"/>
    </source>
</evidence>
<sequence length="174" mass="18696">MCNHLSGGWPVGSAAPASPAPHGSTVNFPPPGRFIKAQRGPVFLRLRLWTTSFALFYVSILCIGAGIAIDTLSGQARPDTRITETGVGRLGTPSRTGSSAALSIGTQGCSGILGPREVTRCRHVFNDARFHLHLGVWWRFTQSTGTRFLLHWETDGGREATQGILFIIPSSPTL</sequence>
<comment type="caution">
    <text evidence="3">The sequence shown here is derived from an EMBL/GenBank/DDBJ whole genome shotgun (WGS) entry which is preliminary data.</text>
</comment>
<proteinExistence type="predicted"/>
<organism evidence="3 4">
    <name type="scientific">Parathielavia appendiculata</name>
    <dbReference type="NCBI Taxonomy" id="2587402"/>
    <lineage>
        <taxon>Eukaryota</taxon>
        <taxon>Fungi</taxon>
        <taxon>Dikarya</taxon>
        <taxon>Ascomycota</taxon>
        <taxon>Pezizomycotina</taxon>
        <taxon>Sordariomycetes</taxon>
        <taxon>Sordariomycetidae</taxon>
        <taxon>Sordariales</taxon>
        <taxon>Chaetomiaceae</taxon>
        <taxon>Parathielavia</taxon>
    </lineage>
</organism>
<feature type="compositionally biased region" description="Polar residues" evidence="1">
    <location>
        <begin position="93"/>
        <end position="102"/>
    </location>
</feature>
<feature type="region of interest" description="Disordered" evidence="1">
    <location>
        <begin position="83"/>
        <end position="102"/>
    </location>
</feature>
<evidence type="ECO:0000313" key="4">
    <source>
        <dbReference type="Proteomes" id="UP001302602"/>
    </source>
</evidence>
<accession>A0AAN6U023</accession>
<name>A0AAN6U023_9PEZI</name>
<dbReference type="Proteomes" id="UP001302602">
    <property type="component" value="Unassembled WGS sequence"/>
</dbReference>
<keyword evidence="2" id="KW-0472">Membrane</keyword>
<gene>
    <name evidence="3" type="ORF">N657DRAFT_434124</name>
</gene>
<feature type="transmembrane region" description="Helical" evidence="2">
    <location>
        <begin position="48"/>
        <end position="69"/>
    </location>
</feature>
<dbReference type="EMBL" id="MU853228">
    <property type="protein sequence ID" value="KAK4123928.1"/>
    <property type="molecule type" value="Genomic_DNA"/>
</dbReference>
<evidence type="ECO:0000256" key="1">
    <source>
        <dbReference type="SAM" id="MobiDB-lite"/>
    </source>
</evidence>
<dbReference type="AlphaFoldDB" id="A0AAN6U023"/>
<keyword evidence="2" id="KW-1133">Transmembrane helix</keyword>